<dbReference type="PANTHER" id="PTHR38011">
    <property type="entry name" value="DIHYDROFOLATE REDUCTASE FAMILY PROTEIN (AFU_ORTHOLOGUE AFUA_8G06820)"/>
    <property type="match status" value="1"/>
</dbReference>
<dbReference type="InterPro" id="IPR002734">
    <property type="entry name" value="RibDG_C"/>
</dbReference>
<keyword evidence="3" id="KW-1185">Reference proteome</keyword>
<evidence type="ECO:0000259" key="1">
    <source>
        <dbReference type="Pfam" id="PF01872"/>
    </source>
</evidence>
<dbReference type="InterPro" id="IPR024072">
    <property type="entry name" value="DHFR-like_dom_sf"/>
</dbReference>
<name>A0ABY5JQF8_9BACI</name>
<dbReference type="Proteomes" id="UP001059773">
    <property type="component" value="Chromosome"/>
</dbReference>
<dbReference type="InterPro" id="IPR050765">
    <property type="entry name" value="Riboflavin_Biosynth_HTPR"/>
</dbReference>
<evidence type="ECO:0000313" key="2">
    <source>
        <dbReference type="EMBL" id="UUI01388.1"/>
    </source>
</evidence>
<organism evidence="2 3">
    <name type="scientific">Oceanobacillus jeddahense</name>
    <dbReference type="NCBI Taxonomy" id="1462527"/>
    <lineage>
        <taxon>Bacteria</taxon>
        <taxon>Bacillati</taxon>
        <taxon>Bacillota</taxon>
        <taxon>Bacilli</taxon>
        <taxon>Bacillales</taxon>
        <taxon>Bacillaceae</taxon>
        <taxon>Oceanobacillus</taxon>
    </lineage>
</organism>
<gene>
    <name evidence="2" type="ORF">NP439_15160</name>
</gene>
<dbReference type="Gene3D" id="3.40.430.10">
    <property type="entry name" value="Dihydrofolate Reductase, subunit A"/>
    <property type="match status" value="1"/>
</dbReference>
<feature type="domain" description="Bacterial bifunctional deaminase-reductase C-terminal" evidence="1">
    <location>
        <begin position="3"/>
        <end position="191"/>
    </location>
</feature>
<proteinExistence type="predicted"/>
<protein>
    <submittedName>
        <fullName evidence="2">Dihydrofolate reductase family protein</fullName>
    </submittedName>
</protein>
<evidence type="ECO:0000313" key="3">
    <source>
        <dbReference type="Proteomes" id="UP001059773"/>
    </source>
</evidence>
<sequence>MGKVVIDMSMSLDGFIAGLHDSQEQPLGENGAVLHSWLFNGDMVSKHSTFFKLTSENRDVLDCSLDSEGAGLTGRRTFDIVGGWGGSPPGGSPMFILTHYPPEDFMEGDTPFTFVTDGIESAIKQAKAAAGNKVVGVSGASTAQQCLAAGLADEIHIHLIPVLLGKGIRLFESLPEQIQLELMRIVTDMDVTHLFYHVK</sequence>
<dbReference type="RefSeq" id="WP_256706787.1">
    <property type="nucleotide sequence ID" value="NZ_CP101914.1"/>
</dbReference>
<dbReference type="EMBL" id="CP101914">
    <property type="protein sequence ID" value="UUI01388.1"/>
    <property type="molecule type" value="Genomic_DNA"/>
</dbReference>
<dbReference type="PANTHER" id="PTHR38011:SF12">
    <property type="entry name" value="BIFUNCTIONAL DEAMINASE-REDUCTASE DOMAIN PROTEIN"/>
    <property type="match status" value="1"/>
</dbReference>
<dbReference type="Pfam" id="PF01872">
    <property type="entry name" value="RibD_C"/>
    <property type="match status" value="1"/>
</dbReference>
<dbReference type="SUPFAM" id="SSF53597">
    <property type="entry name" value="Dihydrofolate reductase-like"/>
    <property type="match status" value="1"/>
</dbReference>
<accession>A0ABY5JQF8</accession>
<reference evidence="2" key="1">
    <citation type="submission" date="2022-07" db="EMBL/GenBank/DDBJ databases">
        <title>FELIX.</title>
        <authorList>
            <person name="Wan K.H."/>
            <person name="Park S."/>
            <person name="Lawrence Q."/>
            <person name="Eichenberger J.P."/>
            <person name="Booth B.W."/>
            <person name="Piaggio A.J."/>
            <person name="Chandler J.C."/>
            <person name="Franklin A.B."/>
            <person name="Celniker S.E."/>
        </authorList>
    </citation>
    <scope>NUCLEOTIDE SEQUENCE</scope>
    <source>
        <strain evidence="2">QA-1986 374</strain>
    </source>
</reference>